<reference evidence="2 3" key="1">
    <citation type="submission" date="2024-02" db="EMBL/GenBank/DDBJ databases">
        <title>High-quality chromosome-scale genome assembly of Pensacola bahiagrass (Paspalum notatum Flugge var. saurae).</title>
        <authorList>
            <person name="Vega J.M."/>
            <person name="Podio M."/>
            <person name="Orjuela J."/>
            <person name="Siena L.A."/>
            <person name="Pessino S.C."/>
            <person name="Combes M.C."/>
            <person name="Mariac C."/>
            <person name="Albertini E."/>
            <person name="Pupilli F."/>
            <person name="Ortiz J.P.A."/>
            <person name="Leblanc O."/>
        </authorList>
    </citation>
    <scope>NUCLEOTIDE SEQUENCE [LARGE SCALE GENOMIC DNA]</scope>
    <source>
        <strain evidence="2">R1</strain>
        <tissue evidence="2">Leaf</tissue>
    </source>
</reference>
<evidence type="ECO:0000313" key="2">
    <source>
        <dbReference type="EMBL" id="WVZ97257.1"/>
    </source>
</evidence>
<protein>
    <submittedName>
        <fullName evidence="2">Uncharacterized protein</fullName>
    </submittedName>
</protein>
<dbReference type="AlphaFoldDB" id="A0AAQ3XI04"/>
<gene>
    <name evidence="2" type="ORF">U9M48_042807</name>
</gene>
<accession>A0AAQ3XI04</accession>
<sequence>MAQPLLPTEQHFSMAPLLLPSPLCLLSPSARQQAAPSSLKTSSKPTASPAPRVVDSSLDLWPRDAPAWSSVSRRVTQAGAPQRAALRRSSTRSNPSVALLPRRRCTGVSLPSRQHSSGRWPPRSPWQKPLHGQSVLQLQGTPLCSFQQAILHLPGARQVLEMSWVTTTPMMDGDELDDDHSYDRQND</sequence>
<dbReference type="EMBL" id="CP144754">
    <property type="protein sequence ID" value="WVZ97257.1"/>
    <property type="molecule type" value="Genomic_DNA"/>
</dbReference>
<feature type="compositionally biased region" description="Low complexity" evidence="1">
    <location>
        <begin position="29"/>
        <end position="38"/>
    </location>
</feature>
<dbReference type="Proteomes" id="UP001341281">
    <property type="component" value="Chromosome 10"/>
</dbReference>
<feature type="region of interest" description="Disordered" evidence="1">
    <location>
        <begin position="72"/>
        <end position="129"/>
    </location>
</feature>
<keyword evidence="3" id="KW-1185">Reference proteome</keyword>
<organism evidence="2 3">
    <name type="scientific">Paspalum notatum var. saurae</name>
    <dbReference type="NCBI Taxonomy" id="547442"/>
    <lineage>
        <taxon>Eukaryota</taxon>
        <taxon>Viridiplantae</taxon>
        <taxon>Streptophyta</taxon>
        <taxon>Embryophyta</taxon>
        <taxon>Tracheophyta</taxon>
        <taxon>Spermatophyta</taxon>
        <taxon>Magnoliopsida</taxon>
        <taxon>Liliopsida</taxon>
        <taxon>Poales</taxon>
        <taxon>Poaceae</taxon>
        <taxon>PACMAD clade</taxon>
        <taxon>Panicoideae</taxon>
        <taxon>Andropogonodae</taxon>
        <taxon>Paspaleae</taxon>
        <taxon>Paspalinae</taxon>
        <taxon>Paspalum</taxon>
    </lineage>
</organism>
<name>A0AAQ3XI04_PASNO</name>
<proteinExistence type="predicted"/>
<feature type="region of interest" description="Disordered" evidence="1">
    <location>
        <begin position="29"/>
        <end position="55"/>
    </location>
</feature>
<evidence type="ECO:0000256" key="1">
    <source>
        <dbReference type="SAM" id="MobiDB-lite"/>
    </source>
</evidence>
<evidence type="ECO:0000313" key="3">
    <source>
        <dbReference type="Proteomes" id="UP001341281"/>
    </source>
</evidence>